<organism evidence="2 3">
    <name type="scientific">Peptostreptococcus anaerobius</name>
    <dbReference type="NCBI Taxonomy" id="1261"/>
    <lineage>
        <taxon>Bacteria</taxon>
        <taxon>Bacillati</taxon>
        <taxon>Bacillota</taxon>
        <taxon>Clostridia</taxon>
        <taxon>Peptostreptococcales</taxon>
        <taxon>Peptostreptococcaceae</taxon>
        <taxon>Peptostreptococcus</taxon>
    </lineage>
</organism>
<protein>
    <submittedName>
        <fullName evidence="2">NAD+--asparagine ADP-ribosyltransferase</fullName>
    </submittedName>
</protein>
<evidence type="ECO:0000259" key="1">
    <source>
        <dbReference type="Pfam" id="PF04233"/>
    </source>
</evidence>
<dbReference type="InterPro" id="IPR006528">
    <property type="entry name" value="Phage_head_morphogenesis_dom"/>
</dbReference>
<dbReference type="AlphaFoldDB" id="A0A379CED1"/>
<dbReference type="RefSeq" id="WP_002844937.1">
    <property type="nucleotide sequence ID" value="NZ_FOVA01000011.1"/>
</dbReference>
<accession>A0A379CED1</accession>
<sequence length="407" mass="47996">MAKNKNTEYWEKRALELEKVKDTRGRATQKDLHKINLDISKRMKRNIHYWVSRFARDNELTYAEAMRKLSPEEIKEFRMDVDEYVREASKSTDETPDEWLLKIANASTTYHLTRLEMLKIQLINSVNELISKENDLIFNFLEDLYKDIYYRNTYDIAKGIGAELNLFTPNEYAVKLLVKKPWTKDGLEFSERLWGPHRDKLVKELGESLKDSIARGENAIKLSERLAETMGARKNHAEALLHTESARIAEEARFDNYRDLGVEKYIIVATLDHKTSSICRDMDGKAFLVKDKKVGANYPPFHVRCRTTTAPYDLDEQYIGERAARDKNGKTIYVPKDMTYKEFYKKYIESDEDYSAVEKAWKNRHSDKKSHEKYRKIYGKDIPKSFEDFQKLKYNDVNKWESLKAEK</sequence>
<reference evidence="2 3" key="1">
    <citation type="submission" date="2018-06" db="EMBL/GenBank/DDBJ databases">
        <authorList>
            <consortium name="Pathogen Informatics"/>
            <person name="Doyle S."/>
        </authorList>
    </citation>
    <scope>NUCLEOTIDE SEQUENCE [LARGE SCALE GENOMIC DNA]</scope>
    <source>
        <strain evidence="2 3">NCTC11460</strain>
    </source>
</reference>
<feature type="domain" description="Phage head morphogenesis" evidence="1">
    <location>
        <begin position="205"/>
        <end position="309"/>
    </location>
</feature>
<gene>
    <name evidence="2" type="ORF">NCTC11460_00344</name>
</gene>
<proteinExistence type="predicted"/>
<dbReference type="GO" id="GO:0016740">
    <property type="term" value="F:transferase activity"/>
    <property type="evidence" value="ECO:0007669"/>
    <property type="project" value="UniProtKB-KW"/>
</dbReference>
<evidence type="ECO:0000313" key="3">
    <source>
        <dbReference type="Proteomes" id="UP000255101"/>
    </source>
</evidence>
<dbReference type="EMBL" id="UGTB01000004">
    <property type="protein sequence ID" value="SUB60439.1"/>
    <property type="molecule type" value="Genomic_DNA"/>
</dbReference>
<dbReference type="NCBIfam" id="TIGR01641">
    <property type="entry name" value="phageSPP1_gp7"/>
    <property type="match status" value="1"/>
</dbReference>
<keyword evidence="2" id="KW-0808">Transferase</keyword>
<dbReference type="Pfam" id="PF04233">
    <property type="entry name" value="Phage_Mu_F"/>
    <property type="match status" value="1"/>
</dbReference>
<dbReference type="Proteomes" id="UP000255101">
    <property type="component" value="Unassembled WGS sequence"/>
</dbReference>
<name>A0A379CED1_9FIRM</name>
<evidence type="ECO:0000313" key="2">
    <source>
        <dbReference type="EMBL" id="SUB60439.1"/>
    </source>
</evidence>